<proteinExistence type="predicted"/>
<keyword evidence="3" id="KW-1185">Reference proteome</keyword>
<evidence type="ECO:0008006" key="4">
    <source>
        <dbReference type="Google" id="ProtNLM"/>
    </source>
</evidence>
<feature type="transmembrane region" description="Helical" evidence="1">
    <location>
        <begin position="35"/>
        <end position="57"/>
    </location>
</feature>
<evidence type="ECO:0000313" key="3">
    <source>
        <dbReference type="Proteomes" id="UP000266723"/>
    </source>
</evidence>
<accession>A0ABQ7E194</accession>
<comment type="caution">
    <text evidence="2">The sequence shown here is derived from an EMBL/GenBank/DDBJ whole genome shotgun (WGS) entry which is preliminary data.</text>
</comment>
<protein>
    <recommendedName>
        <fullName evidence="4">CASP-like protein</fullName>
    </recommendedName>
</protein>
<gene>
    <name evidence="2" type="ORF">DY000_02023408</name>
</gene>
<name>A0ABQ7E194_BRACR</name>
<organism evidence="2 3">
    <name type="scientific">Brassica cretica</name>
    <name type="common">Mustard</name>
    <dbReference type="NCBI Taxonomy" id="69181"/>
    <lineage>
        <taxon>Eukaryota</taxon>
        <taxon>Viridiplantae</taxon>
        <taxon>Streptophyta</taxon>
        <taxon>Embryophyta</taxon>
        <taxon>Tracheophyta</taxon>
        <taxon>Spermatophyta</taxon>
        <taxon>Magnoliopsida</taxon>
        <taxon>eudicotyledons</taxon>
        <taxon>Gunneridae</taxon>
        <taxon>Pentapetalae</taxon>
        <taxon>rosids</taxon>
        <taxon>malvids</taxon>
        <taxon>Brassicales</taxon>
        <taxon>Brassicaceae</taxon>
        <taxon>Brassiceae</taxon>
        <taxon>Brassica</taxon>
    </lineage>
</organism>
<keyword evidence="1" id="KW-0812">Transmembrane</keyword>
<keyword evidence="1" id="KW-1133">Transmembrane helix</keyword>
<evidence type="ECO:0000256" key="1">
    <source>
        <dbReference type="SAM" id="Phobius"/>
    </source>
</evidence>
<reference evidence="2 3" key="1">
    <citation type="journal article" date="2020" name="BMC Genomics">
        <title>Intraspecific diversification of the crop wild relative Brassica cretica Lam. using demographic model selection.</title>
        <authorList>
            <person name="Kioukis A."/>
            <person name="Michalopoulou V.A."/>
            <person name="Briers L."/>
            <person name="Pirintsos S."/>
            <person name="Studholme D.J."/>
            <person name="Pavlidis P."/>
            <person name="Sarris P.F."/>
        </authorList>
    </citation>
    <scope>NUCLEOTIDE SEQUENCE [LARGE SCALE GENOMIC DNA]</scope>
    <source>
        <strain evidence="3">cv. PFS-1207/04</strain>
    </source>
</reference>
<sequence length="77" mass="8399">MSKRIVVLCVQGLSLAGMSSTETKATDLARYRLLPRALVCCVVSSFASSALSVVLCLRRPSSPYDNKSNVLMKNLMF</sequence>
<dbReference type="Proteomes" id="UP000266723">
    <property type="component" value="Unassembled WGS sequence"/>
</dbReference>
<evidence type="ECO:0000313" key="2">
    <source>
        <dbReference type="EMBL" id="KAF3590566.1"/>
    </source>
</evidence>
<dbReference type="EMBL" id="QGKV02000299">
    <property type="protein sequence ID" value="KAF3590566.1"/>
    <property type="molecule type" value="Genomic_DNA"/>
</dbReference>
<keyword evidence="1" id="KW-0472">Membrane</keyword>